<dbReference type="Gene3D" id="1.10.10.10">
    <property type="entry name" value="Winged helix-like DNA-binding domain superfamily/Winged helix DNA-binding domain"/>
    <property type="match status" value="2"/>
</dbReference>
<dbReference type="EMBL" id="BAAAYN010000001">
    <property type="protein sequence ID" value="GAA3381584.1"/>
    <property type="molecule type" value="Genomic_DNA"/>
</dbReference>
<evidence type="ECO:0000256" key="3">
    <source>
        <dbReference type="ARBA" id="ARBA00023163"/>
    </source>
</evidence>
<sequence length="157" mass="16753">MRTLAGTHAAWRAYVDIAAVLRQRIADGTYRSGALMPSEAKLSEEFGVVRNTVRRALAGLELENLVVTIPGHGRIVPKPGATAEEAAANTGYRLIASKLRASIDARDVVPGQRLPSEASLAAVHGASRATVRLALSELERDGLVEAIQGKGWFVRSD</sequence>
<evidence type="ECO:0000256" key="1">
    <source>
        <dbReference type="ARBA" id="ARBA00023015"/>
    </source>
</evidence>
<dbReference type="RefSeq" id="WP_345725805.1">
    <property type="nucleotide sequence ID" value="NZ_BAAAYN010000001.1"/>
</dbReference>
<dbReference type="SMART" id="SM00345">
    <property type="entry name" value="HTH_GNTR"/>
    <property type="match status" value="2"/>
</dbReference>
<keyword evidence="2" id="KW-0238">DNA-binding</keyword>
<evidence type="ECO:0000259" key="4">
    <source>
        <dbReference type="PROSITE" id="PS50949"/>
    </source>
</evidence>
<comment type="caution">
    <text evidence="5">The sequence shown here is derived from an EMBL/GenBank/DDBJ whole genome shotgun (WGS) entry which is preliminary data.</text>
</comment>
<feature type="domain" description="HTH gntR-type" evidence="4">
    <location>
        <begin position="11"/>
        <end position="79"/>
    </location>
</feature>
<reference evidence="6" key="1">
    <citation type="journal article" date="2019" name="Int. J. Syst. Evol. Microbiol.">
        <title>The Global Catalogue of Microorganisms (GCM) 10K type strain sequencing project: providing services to taxonomists for standard genome sequencing and annotation.</title>
        <authorList>
            <consortium name="The Broad Institute Genomics Platform"/>
            <consortium name="The Broad Institute Genome Sequencing Center for Infectious Disease"/>
            <person name="Wu L."/>
            <person name="Ma J."/>
        </authorList>
    </citation>
    <scope>NUCLEOTIDE SEQUENCE [LARGE SCALE GENOMIC DNA]</scope>
    <source>
        <strain evidence="6">JCM 9458</strain>
    </source>
</reference>
<protein>
    <recommendedName>
        <fullName evidence="4">HTH gntR-type domain-containing protein</fullName>
    </recommendedName>
</protein>
<accession>A0ABP6SPG5</accession>
<dbReference type="InterPro" id="IPR036388">
    <property type="entry name" value="WH-like_DNA-bd_sf"/>
</dbReference>
<name>A0ABP6SPG5_9ACTN</name>
<feature type="domain" description="HTH gntR-type" evidence="4">
    <location>
        <begin position="89"/>
        <end position="157"/>
    </location>
</feature>
<proteinExistence type="predicted"/>
<evidence type="ECO:0000313" key="5">
    <source>
        <dbReference type="EMBL" id="GAA3381584.1"/>
    </source>
</evidence>
<dbReference type="Pfam" id="PF00392">
    <property type="entry name" value="GntR"/>
    <property type="match status" value="2"/>
</dbReference>
<dbReference type="PANTHER" id="PTHR44846">
    <property type="entry name" value="MANNOSYL-D-GLYCERATE TRANSPORT/METABOLISM SYSTEM REPRESSOR MNGR-RELATED"/>
    <property type="match status" value="1"/>
</dbReference>
<dbReference type="Proteomes" id="UP001501676">
    <property type="component" value="Unassembled WGS sequence"/>
</dbReference>
<keyword evidence="1" id="KW-0805">Transcription regulation</keyword>
<dbReference type="PROSITE" id="PS50949">
    <property type="entry name" value="HTH_GNTR"/>
    <property type="match status" value="2"/>
</dbReference>
<gene>
    <name evidence="5" type="ORF">GCM10020369_00090</name>
</gene>
<dbReference type="InterPro" id="IPR036390">
    <property type="entry name" value="WH_DNA-bd_sf"/>
</dbReference>
<dbReference type="PANTHER" id="PTHR44846:SF17">
    <property type="entry name" value="GNTR-FAMILY TRANSCRIPTIONAL REGULATOR"/>
    <property type="match status" value="1"/>
</dbReference>
<evidence type="ECO:0000256" key="2">
    <source>
        <dbReference type="ARBA" id="ARBA00023125"/>
    </source>
</evidence>
<dbReference type="InterPro" id="IPR000524">
    <property type="entry name" value="Tscrpt_reg_HTH_GntR"/>
</dbReference>
<dbReference type="CDD" id="cd07377">
    <property type="entry name" value="WHTH_GntR"/>
    <property type="match status" value="2"/>
</dbReference>
<keyword evidence="3" id="KW-0804">Transcription</keyword>
<dbReference type="SUPFAM" id="SSF46785">
    <property type="entry name" value="Winged helix' DNA-binding domain"/>
    <property type="match status" value="2"/>
</dbReference>
<organism evidence="5 6">
    <name type="scientific">Cryptosporangium minutisporangium</name>
    <dbReference type="NCBI Taxonomy" id="113569"/>
    <lineage>
        <taxon>Bacteria</taxon>
        <taxon>Bacillati</taxon>
        <taxon>Actinomycetota</taxon>
        <taxon>Actinomycetes</taxon>
        <taxon>Cryptosporangiales</taxon>
        <taxon>Cryptosporangiaceae</taxon>
        <taxon>Cryptosporangium</taxon>
    </lineage>
</organism>
<dbReference type="InterPro" id="IPR050679">
    <property type="entry name" value="Bact_HTH_transcr_reg"/>
</dbReference>
<keyword evidence="6" id="KW-1185">Reference proteome</keyword>
<dbReference type="PRINTS" id="PR00035">
    <property type="entry name" value="HTHGNTR"/>
</dbReference>
<evidence type="ECO:0000313" key="6">
    <source>
        <dbReference type="Proteomes" id="UP001501676"/>
    </source>
</evidence>